<dbReference type="AlphaFoldDB" id="A0A9X7ASB3"/>
<reference evidence="1 2" key="1">
    <citation type="submission" date="2017-09" db="EMBL/GenBank/DDBJ databases">
        <title>Large-scale bioinformatics analysis of Bacillus genomes uncovers conserved roles of natural products in bacterial physiology.</title>
        <authorList>
            <consortium name="Agbiome Team Llc"/>
            <person name="Bleich R.M."/>
            <person name="Grubbs K.J."/>
            <person name="Santa Maria K.C."/>
            <person name="Allen S.E."/>
            <person name="Farag S."/>
            <person name="Shank E.A."/>
            <person name="Bowers A."/>
        </authorList>
    </citation>
    <scope>NUCLEOTIDE SEQUENCE [LARGE SCALE GENOMIC DNA]</scope>
    <source>
        <strain evidence="1 2">AFS065400</strain>
    </source>
</reference>
<protein>
    <submittedName>
        <fullName evidence="1">Uncharacterized protein</fullName>
    </submittedName>
</protein>
<evidence type="ECO:0000313" key="1">
    <source>
        <dbReference type="EMBL" id="PFT49191.1"/>
    </source>
</evidence>
<dbReference type="EMBL" id="NVCO01000016">
    <property type="protein sequence ID" value="PFT49191.1"/>
    <property type="molecule type" value="Genomic_DNA"/>
</dbReference>
<dbReference type="RefSeq" id="WP_098640295.1">
    <property type="nucleotide sequence ID" value="NZ_NVCO01000016.1"/>
</dbReference>
<gene>
    <name evidence="1" type="ORF">COK72_06490</name>
</gene>
<organism evidence="1 2">
    <name type="scientific">Bacillus thuringiensis</name>
    <dbReference type="NCBI Taxonomy" id="1428"/>
    <lineage>
        <taxon>Bacteria</taxon>
        <taxon>Bacillati</taxon>
        <taxon>Bacillota</taxon>
        <taxon>Bacilli</taxon>
        <taxon>Bacillales</taxon>
        <taxon>Bacillaceae</taxon>
        <taxon>Bacillus</taxon>
        <taxon>Bacillus cereus group</taxon>
    </lineage>
</organism>
<accession>A0A9X7ASB3</accession>
<sequence>MVIKKKNWLIAFLLLIIFISLSTYRYYVVNSAYKKYEVEIIPKKSGDSFKILNLEHTLGKPKKLETTDDMENKVTEYHIPIHFKNTTDKTIQLHPEFYKMIREDRIIQTLEFIDDNTNKRKLEFQPGEEVATTVKFSYIEVKGKEDEENKPAYLNIISSNGEKVQKVEILMYE</sequence>
<dbReference type="Proteomes" id="UP000226106">
    <property type="component" value="Unassembled WGS sequence"/>
</dbReference>
<name>A0A9X7ASB3_BACTU</name>
<proteinExistence type="predicted"/>
<comment type="caution">
    <text evidence="1">The sequence shown here is derived from an EMBL/GenBank/DDBJ whole genome shotgun (WGS) entry which is preliminary data.</text>
</comment>
<evidence type="ECO:0000313" key="2">
    <source>
        <dbReference type="Proteomes" id="UP000226106"/>
    </source>
</evidence>